<dbReference type="RefSeq" id="WP_123629785.1">
    <property type="nucleotide sequence ID" value="NZ_AYKH01000001.1"/>
</dbReference>
<dbReference type="InterPro" id="IPR003615">
    <property type="entry name" value="HNH_nuc"/>
</dbReference>
<dbReference type="GO" id="GO:0003676">
    <property type="term" value="F:nucleic acid binding"/>
    <property type="evidence" value="ECO:0007669"/>
    <property type="project" value="InterPro"/>
</dbReference>
<reference evidence="2 3" key="1">
    <citation type="submission" date="2013-10" db="EMBL/GenBank/DDBJ databases">
        <title>Salinisphaera orenii MK-B5 Genome Sequencing.</title>
        <authorList>
            <person name="Lai Q."/>
            <person name="Li C."/>
            <person name="Shao Z."/>
        </authorList>
    </citation>
    <scope>NUCLEOTIDE SEQUENCE [LARGE SCALE GENOMIC DNA]</scope>
    <source>
        <strain evidence="2 3">MK-B5</strain>
    </source>
</reference>
<dbReference type="GO" id="GO:0004519">
    <property type="term" value="F:endonuclease activity"/>
    <property type="evidence" value="ECO:0007669"/>
    <property type="project" value="UniProtKB-KW"/>
</dbReference>
<dbReference type="Gene3D" id="1.10.30.50">
    <property type="match status" value="1"/>
</dbReference>
<dbReference type="CDD" id="cd00085">
    <property type="entry name" value="HNHc"/>
    <property type="match status" value="1"/>
</dbReference>
<keyword evidence="2" id="KW-0540">Nuclease</keyword>
<name>A0A423PXZ0_9GAMM</name>
<evidence type="ECO:0000259" key="1">
    <source>
        <dbReference type="SMART" id="SM00507"/>
    </source>
</evidence>
<protein>
    <submittedName>
        <fullName evidence="2">HNH endonuclease</fullName>
    </submittedName>
</protein>
<proteinExistence type="predicted"/>
<evidence type="ECO:0000313" key="2">
    <source>
        <dbReference type="EMBL" id="ROO30415.1"/>
    </source>
</evidence>
<dbReference type="SMART" id="SM00507">
    <property type="entry name" value="HNHc"/>
    <property type="match status" value="1"/>
</dbReference>
<organism evidence="2 3">
    <name type="scientific">Salinisphaera orenii MK-B5</name>
    <dbReference type="NCBI Taxonomy" id="856730"/>
    <lineage>
        <taxon>Bacteria</taxon>
        <taxon>Pseudomonadati</taxon>
        <taxon>Pseudomonadota</taxon>
        <taxon>Gammaproteobacteria</taxon>
        <taxon>Salinisphaerales</taxon>
        <taxon>Salinisphaeraceae</taxon>
        <taxon>Salinisphaera</taxon>
    </lineage>
</organism>
<keyword evidence="2" id="KW-0378">Hydrolase</keyword>
<dbReference type="GO" id="GO:0008270">
    <property type="term" value="F:zinc ion binding"/>
    <property type="evidence" value="ECO:0007669"/>
    <property type="project" value="InterPro"/>
</dbReference>
<gene>
    <name evidence="2" type="ORF">SAOR_00820</name>
</gene>
<comment type="caution">
    <text evidence="2">The sequence shown here is derived from an EMBL/GenBank/DDBJ whole genome shotgun (WGS) entry which is preliminary data.</text>
</comment>
<dbReference type="Pfam" id="PF01844">
    <property type="entry name" value="HNH"/>
    <property type="match status" value="1"/>
</dbReference>
<feature type="domain" description="HNH nuclease" evidence="1">
    <location>
        <begin position="23"/>
        <end position="75"/>
    </location>
</feature>
<keyword evidence="3" id="KW-1185">Reference proteome</keyword>
<dbReference type="Proteomes" id="UP000283993">
    <property type="component" value="Unassembled WGS sequence"/>
</dbReference>
<keyword evidence="2" id="KW-0255">Endonuclease</keyword>
<evidence type="ECO:0000313" key="3">
    <source>
        <dbReference type="Proteomes" id="UP000283993"/>
    </source>
</evidence>
<dbReference type="AlphaFoldDB" id="A0A423PXZ0"/>
<dbReference type="EMBL" id="AYKH01000001">
    <property type="protein sequence ID" value="ROO30415.1"/>
    <property type="molecule type" value="Genomic_DNA"/>
</dbReference>
<sequence>MGVRKYRPNRPSELAQRDRRWPGLRLAALRRDDWRCVQCASKRRLEVDHVESVRKRPDLAFDLTNLQTLCAVCHGKKTRFEMTGREPNPELDKWRELITNT</sequence>
<dbReference type="InterPro" id="IPR002711">
    <property type="entry name" value="HNH"/>
</dbReference>
<accession>A0A423PXZ0</accession>